<comment type="caution">
    <text evidence="1">The sequence shown here is derived from an EMBL/GenBank/DDBJ whole genome shotgun (WGS) entry which is preliminary data.</text>
</comment>
<protein>
    <submittedName>
        <fullName evidence="1">Uncharacterized protein</fullName>
    </submittedName>
</protein>
<reference evidence="1 2" key="1">
    <citation type="submission" date="2016-11" db="EMBL/GenBank/DDBJ databases">
        <title>Draft Genome Sequences of Nine Cyanobacterial Strains from Diverse Habitats.</title>
        <authorList>
            <person name="Zhu T."/>
            <person name="Hou S."/>
            <person name="Lu X."/>
            <person name="Hess W.R."/>
        </authorList>
    </citation>
    <scope>NUCLEOTIDE SEQUENCE [LARGE SCALE GENOMIC DNA]</scope>
    <source>
        <strain evidence="1 2">NIES-593</strain>
    </source>
</reference>
<gene>
    <name evidence="1" type="ORF">NIES593_12400</name>
</gene>
<keyword evidence="2" id="KW-1185">Reference proteome</keyword>
<organism evidence="1 2">
    <name type="scientific">Hydrococcus rivularis NIES-593</name>
    <dbReference type="NCBI Taxonomy" id="1921803"/>
    <lineage>
        <taxon>Bacteria</taxon>
        <taxon>Bacillati</taxon>
        <taxon>Cyanobacteriota</taxon>
        <taxon>Cyanophyceae</taxon>
        <taxon>Pleurocapsales</taxon>
        <taxon>Hydrococcaceae</taxon>
        <taxon>Hydrococcus</taxon>
    </lineage>
</organism>
<evidence type="ECO:0000313" key="2">
    <source>
        <dbReference type="Proteomes" id="UP000186868"/>
    </source>
</evidence>
<sequence length="65" mass="7622">MSLALCWAIKTGDWLSSHRLLKVKKHGRQQASVFRYGFDYLRSIFTDLDLKSDDFLYSLQFLSCT</sequence>
<accession>A0A1U7HG82</accession>
<dbReference type="AlphaFoldDB" id="A0A1U7HG82"/>
<dbReference type="STRING" id="1921803.NIES593_12400"/>
<dbReference type="Proteomes" id="UP000186868">
    <property type="component" value="Unassembled WGS sequence"/>
</dbReference>
<proteinExistence type="predicted"/>
<name>A0A1U7HG82_9CYAN</name>
<dbReference type="EMBL" id="MRCB01000013">
    <property type="protein sequence ID" value="OKH22587.1"/>
    <property type="molecule type" value="Genomic_DNA"/>
</dbReference>
<evidence type="ECO:0000313" key="1">
    <source>
        <dbReference type="EMBL" id="OKH22587.1"/>
    </source>
</evidence>